<dbReference type="RefSeq" id="WP_006460439.1">
    <property type="nucleotide sequence ID" value="NZ_CP007030.1"/>
</dbReference>
<dbReference type="FunCoup" id="W0DWX2">
    <property type="interactions" value="244"/>
</dbReference>
<evidence type="ECO:0000256" key="5">
    <source>
        <dbReference type="ARBA" id="ARBA00023136"/>
    </source>
</evidence>
<accession>W0DWX2</accession>
<keyword evidence="4 6" id="KW-1133">Transmembrane helix</keyword>
<evidence type="ECO:0000256" key="4">
    <source>
        <dbReference type="ARBA" id="ARBA00022989"/>
    </source>
</evidence>
<dbReference type="KEGG" id="tao:THIAE_05745"/>
<comment type="subcellular location">
    <subcellularLocation>
        <location evidence="1">Membrane</location>
        <topology evidence="1">Multi-pass membrane protein</topology>
    </subcellularLocation>
</comment>
<proteinExistence type="inferred from homology"/>
<sequence>MIRFLVTMSAFLMALAVGLGAFGAHGLANVLSAKALANWQTAVDYHFIHALAGLVLSLLAWRWQDQAGRVLPWIVMMLLLGILLFSGSLYLWALTEIKWLVFLTPLGGLVWLVAWTLLAYQAWFRFKY</sequence>
<dbReference type="HOGENOM" id="CLU_096548_3_3_6"/>
<dbReference type="eggNOG" id="COG2363">
    <property type="taxonomic scope" value="Bacteria"/>
</dbReference>
<dbReference type="PANTHER" id="PTHR43461:SF1">
    <property type="entry name" value="TRANSMEMBRANE PROTEIN 256"/>
    <property type="match status" value="1"/>
</dbReference>
<feature type="transmembrane region" description="Helical" evidence="6">
    <location>
        <begin position="99"/>
        <end position="120"/>
    </location>
</feature>
<comment type="similarity">
    <text evidence="2">Belongs to the UPF0382 family.</text>
</comment>
<feature type="transmembrane region" description="Helical" evidence="6">
    <location>
        <begin position="73"/>
        <end position="93"/>
    </location>
</feature>
<evidence type="ECO:0000256" key="2">
    <source>
        <dbReference type="ARBA" id="ARBA00009694"/>
    </source>
</evidence>
<evidence type="ECO:0000313" key="8">
    <source>
        <dbReference type="Proteomes" id="UP000005380"/>
    </source>
</evidence>
<evidence type="ECO:0000313" key="7">
    <source>
        <dbReference type="EMBL" id="AHF01366.1"/>
    </source>
</evidence>
<dbReference type="PANTHER" id="PTHR43461">
    <property type="entry name" value="TRANSMEMBRANE PROTEIN 256"/>
    <property type="match status" value="1"/>
</dbReference>
<keyword evidence="8" id="KW-1185">Reference proteome</keyword>
<dbReference type="Pfam" id="PF04241">
    <property type="entry name" value="DUF423"/>
    <property type="match status" value="1"/>
</dbReference>
<dbReference type="EMBL" id="CP007030">
    <property type="protein sequence ID" value="AHF01366.1"/>
    <property type="molecule type" value="Genomic_DNA"/>
</dbReference>
<evidence type="ECO:0000256" key="6">
    <source>
        <dbReference type="SAM" id="Phobius"/>
    </source>
</evidence>
<dbReference type="AlphaFoldDB" id="W0DWX2"/>
<evidence type="ECO:0000256" key="1">
    <source>
        <dbReference type="ARBA" id="ARBA00004141"/>
    </source>
</evidence>
<dbReference type="Proteomes" id="UP000005380">
    <property type="component" value="Chromosome"/>
</dbReference>
<dbReference type="GO" id="GO:0005886">
    <property type="term" value="C:plasma membrane"/>
    <property type="evidence" value="ECO:0007669"/>
    <property type="project" value="TreeGrafter"/>
</dbReference>
<reference evidence="7 8" key="1">
    <citation type="submission" date="2013-12" db="EMBL/GenBank/DDBJ databases">
        <authorList>
            <consortium name="DOE Joint Genome Institute"/>
            <person name="Kappler U."/>
            <person name="Huntemann M."/>
            <person name="Han J."/>
            <person name="Chen A."/>
            <person name="Kyrpides N."/>
            <person name="Mavromatis K."/>
            <person name="Markowitz V."/>
            <person name="Palaniappan K."/>
            <person name="Ivanova N."/>
            <person name="Schaumberg A."/>
            <person name="Pati A."/>
            <person name="Liolios K."/>
            <person name="Nordberg H.P."/>
            <person name="Cantor M.N."/>
            <person name="Hua S.X."/>
            <person name="Woyke T."/>
        </authorList>
    </citation>
    <scope>NUCLEOTIDE SEQUENCE [LARGE SCALE GENOMIC DNA]</scope>
    <source>
        <strain evidence="8">AL2</strain>
    </source>
</reference>
<gene>
    <name evidence="7" type="ORF">THIAE_05745</name>
</gene>
<keyword evidence="5 6" id="KW-0472">Membrane</keyword>
<organism evidence="7 8">
    <name type="scientific">Thiomicrospira aerophila AL3</name>
    <dbReference type="NCBI Taxonomy" id="717772"/>
    <lineage>
        <taxon>Bacteria</taxon>
        <taxon>Pseudomonadati</taxon>
        <taxon>Pseudomonadota</taxon>
        <taxon>Gammaproteobacteria</taxon>
        <taxon>Thiotrichales</taxon>
        <taxon>Piscirickettsiaceae</taxon>
        <taxon>Thiomicrospira</taxon>
    </lineage>
</organism>
<dbReference type="InterPro" id="IPR006696">
    <property type="entry name" value="DUF423"/>
</dbReference>
<dbReference type="OrthoDB" id="9802121at2"/>
<name>W0DWX2_9GAMM</name>
<evidence type="ECO:0000256" key="3">
    <source>
        <dbReference type="ARBA" id="ARBA00022692"/>
    </source>
</evidence>
<dbReference type="InParanoid" id="W0DWX2"/>
<feature type="transmembrane region" description="Helical" evidence="6">
    <location>
        <begin position="43"/>
        <end position="61"/>
    </location>
</feature>
<keyword evidence="3 6" id="KW-0812">Transmembrane</keyword>
<protein>
    <submittedName>
        <fullName evidence="7">Membrane protein</fullName>
    </submittedName>
</protein>